<dbReference type="Pfam" id="PF00188">
    <property type="entry name" value="CAP"/>
    <property type="match status" value="1"/>
</dbReference>
<keyword evidence="2" id="KW-0812">Transmembrane</keyword>
<dbReference type="Gene3D" id="3.40.33.10">
    <property type="entry name" value="CAP"/>
    <property type="match status" value="1"/>
</dbReference>
<evidence type="ECO:0000256" key="3">
    <source>
        <dbReference type="SAM" id="SignalP"/>
    </source>
</evidence>
<proteinExistence type="predicted"/>
<dbReference type="PRINTS" id="PR00838">
    <property type="entry name" value="V5ALLERGEN"/>
</dbReference>
<dbReference type="Proteomes" id="UP000694845">
    <property type="component" value="Unplaced"/>
</dbReference>
<keyword evidence="3" id="KW-0732">Signal</keyword>
<dbReference type="InterPro" id="IPR014044">
    <property type="entry name" value="CAP_dom"/>
</dbReference>
<evidence type="ECO:0000259" key="4">
    <source>
        <dbReference type="SMART" id="SM00198"/>
    </source>
</evidence>
<dbReference type="InterPro" id="IPR035940">
    <property type="entry name" value="CAP_sf"/>
</dbReference>
<dbReference type="InterPro" id="IPR001283">
    <property type="entry name" value="CRISP-related"/>
</dbReference>
<keyword evidence="2" id="KW-1133">Transmembrane helix</keyword>
<accession>A0A8B7ZG64</accession>
<dbReference type="OMA" id="GCRHYLT"/>
<feature type="compositionally biased region" description="Polar residues" evidence="1">
    <location>
        <begin position="429"/>
        <end position="440"/>
    </location>
</feature>
<feature type="transmembrane region" description="Helical" evidence="2">
    <location>
        <begin position="316"/>
        <end position="343"/>
    </location>
</feature>
<organism evidence="5 6">
    <name type="scientific">Acanthaster planci</name>
    <name type="common">Crown-of-thorns starfish</name>
    <dbReference type="NCBI Taxonomy" id="133434"/>
    <lineage>
        <taxon>Eukaryota</taxon>
        <taxon>Metazoa</taxon>
        <taxon>Echinodermata</taxon>
        <taxon>Eleutherozoa</taxon>
        <taxon>Asterozoa</taxon>
        <taxon>Asteroidea</taxon>
        <taxon>Valvatacea</taxon>
        <taxon>Valvatida</taxon>
        <taxon>Acanthasteridae</taxon>
        <taxon>Acanthaster</taxon>
    </lineage>
</organism>
<dbReference type="AlphaFoldDB" id="A0A8B7ZG64"/>
<dbReference type="KEGG" id="aplc:110986774"/>
<evidence type="ECO:0000313" key="6">
    <source>
        <dbReference type="RefSeq" id="XP_022104648.1"/>
    </source>
</evidence>
<dbReference type="SMART" id="SM00198">
    <property type="entry name" value="SCP"/>
    <property type="match status" value="1"/>
</dbReference>
<evidence type="ECO:0000256" key="2">
    <source>
        <dbReference type="SAM" id="Phobius"/>
    </source>
</evidence>
<dbReference type="InterPro" id="IPR002413">
    <property type="entry name" value="V5_allergen-like"/>
</dbReference>
<evidence type="ECO:0000313" key="5">
    <source>
        <dbReference type="Proteomes" id="UP000694845"/>
    </source>
</evidence>
<name>A0A8B7ZG64_ACAPL</name>
<feature type="signal peptide" evidence="3">
    <location>
        <begin position="1"/>
        <end position="20"/>
    </location>
</feature>
<feature type="compositionally biased region" description="Basic and acidic residues" evidence="1">
    <location>
        <begin position="400"/>
        <end position="419"/>
    </location>
</feature>
<reference evidence="6" key="1">
    <citation type="submission" date="2025-08" db="UniProtKB">
        <authorList>
            <consortium name="RefSeq"/>
        </authorList>
    </citation>
    <scope>IDENTIFICATION</scope>
</reference>
<dbReference type="PANTHER" id="PTHR10334">
    <property type="entry name" value="CYSTEINE-RICH SECRETORY PROTEIN-RELATED"/>
    <property type="match status" value="1"/>
</dbReference>
<keyword evidence="5" id="KW-1185">Reference proteome</keyword>
<dbReference type="RefSeq" id="XP_022104648.1">
    <property type="nucleotide sequence ID" value="XM_022248956.1"/>
</dbReference>
<sequence length="577" mass="62680">MLWALALPGLLLSRTLIANGAVIPTGRQHDPYSPLSNCSAAKSRTTAKQPDLITRRTPRPRGAPHGWDESLSSPLSSSSFSTFREEALKLHNTARRRTEPPAADMPRLSWSSGLARLAELWSRRCTLDYGLPLTPAPLAYDGRLRQNVWAGPRNGTLAGAVTAWRTEGQEFNYGTGACYHAGGCRHYLTMISASVRDVGCGASVCCDGAIIVCYYGTSSGFDPPTPYTTGPPCTKCGQGEWCDDGLCRTQSQQWTSESADKDCQCDKMENAPSEDLESDDGSLTLGSSIILYRHRRQAVANDSSTPTDCGHLDIPLWVFVGLLVFVVMLGLVMGIVGMTVYICKDTCRACKTRCNSCKRDRSGNEEGGGSSPRHRCCCNRVEPVVGDEAVTGVATQTDQQTHEADQQIHEETNQQRHDEDTPDGPTAQAPCTSGNDQASTRAEPLVEHVEFGVQTDPPREDPGACAEPLVTSVASTSTEEVEYSDKDVCVKPESVEVEVQVYPETQDAQVQMTSENGGPPSPSSPSQAWGVCLRRGCTTCPLHTHNQREVHAERTETIRRVVRANRDTSLRPGDVVF</sequence>
<feature type="region of interest" description="Disordered" evidence="1">
    <location>
        <begin position="395"/>
        <end position="442"/>
    </location>
</feature>
<feature type="domain" description="SCP" evidence="4">
    <location>
        <begin position="82"/>
        <end position="220"/>
    </location>
</feature>
<feature type="compositionally biased region" description="Polar residues" evidence="1">
    <location>
        <begin position="34"/>
        <end position="48"/>
    </location>
</feature>
<dbReference type="GeneID" id="110986774"/>
<feature type="region of interest" description="Disordered" evidence="1">
    <location>
        <begin position="28"/>
        <end position="78"/>
    </location>
</feature>
<keyword evidence="2" id="KW-0472">Membrane</keyword>
<gene>
    <name evidence="6" type="primary">LOC110986774</name>
</gene>
<feature type="chain" id="PRO_5034099084" evidence="3">
    <location>
        <begin position="21"/>
        <end position="577"/>
    </location>
</feature>
<evidence type="ECO:0000256" key="1">
    <source>
        <dbReference type="SAM" id="MobiDB-lite"/>
    </source>
</evidence>
<dbReference type="OrthoDB" id="414826at2759"/>
<dbReference type="SUPFAM" id="SSF55797">
    <property type="entry name" value="PR-1-like"/>
    <property type="match status" value="1"/>
</dbReference>
<protein>
    <submittedName>
        <fullName evidence="6">Uncharacterized protein LOC110986774</fullName>
    </submittedName>
</protein>